<dbReference type="InterPro" id="IPR037208">
    <property type="entry name" value="Spo0E-like_sf"/>
</dbReference>
<sequence length="53" mass="6614">MSHYNGLHVEIEQMKKKLERTVKEYMYNFRHPEVVELSQQLDRLIVKMMRYSR</sequence>
<evidence type="ECO:0000313" key="2">
    <source>
        <dbReference type="Proteomes" id="UP000307943"/>
    </source>
</evidence>
<keyword evidence="2" id="KW-1185">Reference proteome</keyword>
<dbReference type="AlphaFoldDB" id="A0A5C4TE29"/>
<organism evidence="1 2">
    <name type="scientific">Paenibacillus hemerocallicola</name>
    <dbReference type="NCBI Taxonomy" id="1172614"/>
    <lineage>
        <taxon>Bacteria</taxon>
        <taxon>Bacillati</taxon>
        <taxon>Bacillota</taxon>
        <taxon>Bacilli</taxon>
        <taxon>Bacillales</taxon>
        <taxon>Paenibacillaceae</taxon>
        <taxon>Paenibacillus</taxon>
    </lineage>
</organism>
<accession>A0A5C4TE29</accession>
<comment type="caution">
    <text evidence="1">The sequence shown here is derived from an EMBL/GenBank/DDBJ whole genome shotgun (WGS) entry which is preliminary data.</text>
</comment>
<dbReference type="SUPFAM" id="SSF140500">
    <property type="entry name" value="BAS1536-like"/>
    <property type="match status" value="1"/>
</dbReference>
<dbReference type="OrthoDB" id="2680326at2"/>
<name>A0A5C4TE29_9BACL</name>
<dbReference type="RefSeq" id="WP_139601237.1">
    <property type="nucleotide sequence ID" value="NZ_VDCQ01000006.1"/>
</dbReference>
<dbReference type="Pfam" id="PF09388">
    <property type="entry name" value="SpoOE-like"/>
    <property type="match status" value="1"/>
</dbReference>
<reference evidence="1 2" key="1">
    <citation type="submission" date="2019-05" db="EMBL/GenBank/DDBJ databases">
        <title>We sequenced the genome of Paenibacillus hemerocallicola KCTC 33185 for further insight into its adaptation and study the phylogeny of Paenibacillus.</title>
        <authorList>
            <person name="Narsing Rao M.P."/>
        </authorList>
    </citation>
    <scope>NUCLEOTIDE SEQUENCE [LARGE SCALE GENOMIC DNA]</scope>
    <source>
        <strain evidence="1 2">KCTC 33185</strain>
    </source>
</reference>
<protein>
    <submittedName>
        <fullName evidence="1">Aspartyl-phosphate phosphatase Spo0E family protein</fullName>
    </submittedName>
</protein>
<proteinExistence type="predicted"/>
<evidence type="ECO:0000313" key="1">
    <source>
        <dbReference type="EMBL" id="TNJ67102.1"/>
    </source>
</evidence>
<dbReference type="InterPro" id="IPR036638">
    <property type="entry name" value="HLH_DNA-bd_sf"/>
</dbReference>
<dbReference type="Gene3D" id="4.10.280.10">
    <property type="entry name" value="Helix-loop-helix DNA-binding domain"/>
    <property type="match status" value="1"/>
</dbReference>
<dbReference type="EMBL" id="VDCQ01000006">
    <property type="protein sequence ID" value="TNJ67102.1"/>
    <property type="molecule type" value="Genomic_DNA"/>
</dbReference>
<dbReference type="GO" id="GO:0043937">
    <property type="term" value="P:regulation of sporulation"/>
    <property type="evidence" value="ECO:0007669"/>
    <property type="project" value="InterPro"/>
</dbReference>
<dbReference type="Proteomes" id="UP000307943">
    <property type="component" value="Unassembled WGS sequence"/>
</dbReference>
<gene>
    <name evidence="1" type="ORF">FE784_06015</name>
</gene>
<dbReference type="InterPro" id="IPR018540">
    <property type="entry name" value="Spo0E-like"/>
</dbReference>
<dbReference type="GO" id="GO:0046983">
    <property type="term" value="F:protein dimerization activity"/>
    <property type="evidence" value="ECO:0007669"/>
    <property type="project" value="InterPro"/>
</dbReference>